<dbReference type="Proteomes" id="UP000887579">
    <property type="component" value="Unplaced"/>
</dbReference>
<evidence type="ECO:0000313" key="1">
    <source>
        <dbReference type="Proteomes" id="UP000887579"/>
    </source>
</evidence>
<name>A0AC34FGI7_9BILA</name>
<organism evidence="1 2">
    <name type="scientific">Panagrolaimus sp. ES5</name>
    <dbReference type="NCBI Taxonomy" id="591445"/>
    <lineage>
        <taxon>Eukaryota</taxon>
        <taxon>Metazoa</taxon>
        <taxon>Ecdysozoa</taxon>
        <taxon>Nematoda</taxon>
        <taxon>Chromadorea</taxon>
        <taxon>Rhabditida</taxon>
        <taxon>Tylenchina</taxon>
        <taxon>Panagrolaimomorpha</taxon>
        <taxon>Panagrolaimoidea</taxon>
        <taxon>Panagrolaimidae</taxon>
        <taxon>Panagrolaimus</taxon>
    </lineage>
</organism>
<evidence type="ECO:0000313" key="2">
    <source>
        <dbReference type="WBParaSite" id="ES5_v2.g16041.t1"/>
    </source>
</evidence>
<proteinExistence type="predicted"/>
<sequence length="295" mass="32828">MKCTEISVNNFQYGPGEYDNNLIMSANFKLFYVENVTNIIQVSDIIAWDYKEKKPANQVCSDVLSNCTSNFATAFNITVTDNYFGLWGDFIENNGMLEEDLTFWYGYADEGNINHPDGTLFSTDQACIINSFDGNRMVQCCSSFAPAPKIPAGNYPKCKTFKSRVSILNANDNYKINATSSLTIMIMDDNSIITSDFNATAGILFTYEINACGGIEQNQEACYLPNVDYKALVSVFMDPPGTVEPTIGKWIIRDNVMLSSEGVPFTAKNNCQYYNEPLGNGQVLSSQFCCQEFAT</sequence>
<accession>A0AC34FGI7</accession>
<reference evidence="2" key="1">
    <citation type="submission" date="2022-11" db="UniProtKB">
        <authorList>
            <consortium name="WormBaseParasite"/>
        </authorList>
    </citation>
    <scope>IDENTIFICATION</scope>
</reference>
<protein>
    <submittedName>
        <fullName evidence="2">Uncharacterized protein</fullName>
    </submittedName>
</protein>
<dbReference type="WBParaSite" id="ES5_v2.g16041.t1">
    <property type="protein sequence ID" value="ES5_v2.g16041.t1"/>
    <property type="gene ID" value="ES5_v2.g16041"/>
</dbReference>